<dbReference type="InterPro" id="IPR013757">
    <property type="entry name" value="Topo_IIA_A_a_sf"/>
</dbReference>
<protein>
    <submittedName>
        <fullName evidence="3">DNA gyrase subunit A</fullName>
    </submittedName>
</protein>
<dbReference type="InterPro" id="IPR013760">
    <property type="entry name" value="Topo_IIA-like_dom_sf"/>
</dbReference>
<dbReference type="InterPro" id="IPR002205">
    <property type="entry name" value="Topo_IIA_dom_A"/>
</dbReference>
<organism evidence="3 4">
    <name type="scientific">Gardnerella vaginalis</name>
    <dbReference type="NCBI Taxonomy" id="2702"/>
    <lineage>
        <taxon>Bacteria</taxon>
        <taxon>Bacillati</taxon>
        <taxon>Actinomycetota</taxon>
        <taxon>Actinomycetes</taxon>
        <taxon>Bifidobacteriales</taxon>
        <taxon>Bifidobacteriaceae</taxon>
        <taxon>Gardnerella</taxon>
    </lineage>
</organism>
<feature type="non-terminal residue" evidence="3">
    <location>
        <position position="77"/>
    </location>
</feature>
<gene>
    <name evidence="3" type="ORF">QP177_07385</name>
</gene>
<dbReference type="PANTHER" id="PTHR43493:SF5">
    <property type="entry name" value="DNA GYRASE SUBUNIT A, CHLOROPLASTIC_MITOCHONDRIAL"/>
    <property type="match status" value="1"/>
</dbReference>
<evidence type="ECO:0000256" key="1">
    <source>
        <dbReference type="ARBA" id="ARBA00000185"/>
    </source>
</evidence>
<dbReference type="Gene3D" id="1.10.268.10">
    <property type="entry name" value="Topoisomerase, domain 3"/>
    <property type="match status" value="1"/>
</dbReference>
<dbReference type="Proteomes" id="UP001240561">
    <property type="component" value="Unassembled WGS sequence"/>
</dbReference>
<dbReference type="GO" id="GO:0034335">
    <property type="term" value="F:DNA negative supercoiling activity"/>
    <property type="evidence" value="ECO:0007669"/>
    <property type="project" value="UniProtKB-ARBA"/>
</dbReference>
<proteinExistence type="predicted"/>
<name>A0ABD4ZC72_GARVA</name>
<comment type="catalytic activity">
    <reaction evidence="1">
        <text>ATP-dependent breakage, passage and rejoining of double-stranded DNA.</text>
        <dbReference type="EC" id="5.6.2.2"/>
    </reaction>
</comment>
<dbReference type="PANTHER" id="PTHR43493">
    <property type="entry name" value="DNA GYRASE/TOPOISOMERASE SUBUNIT A"/>
    <property type="match status" value="1"/>
</dbReference>
<evidence type="ECO:0000313" key="4">
    <source>
        <dbReference type="Proteomes" id="UP001240561"/>
    </source>
</evidence>
<comment type="caution">
    <text evidence="3">The sequence shown here is derived from an EMBL/GenBank/DDBJ whole genome shotgun (WGS) entry which is preliminary data.</text>
</comment>
<dbReference type="AlphaFoldDB" id="A0ABD4ZC72"/>
<accession>A0ABD4ZC72</accession>
<dbReference type="SUPFAM" id="SSF56719">
    <property type="entry name" value="Type II DNA topoisomerase"/>
    <property type="match status" value="1"/>
</dbReference>
<sequence length="77" mass="8745">MVIRRSLFELRKARERTHILEGLAVATSNIDEIIDIIRQSKERKEAAEKLISRHWKLNGEILGLLDAAARPAELAAE</sequence>
<reference evidence="3 4" key="1">
    <citation type="submission" date="2023-05" db="EMBL/GenBank/DDBJ databases">
        <title>Cataloging the Phylogenetic Diversity of Human Bladder Bacteria.</title>
        <authorList>
            <person name="Du J."/>
        </authorList>
    </citation>
    <scope>NUCLEOTIDE SEQUENCE [LARGE SCALE GENOMIC DNA]</scope>
    <source>
        <strain evidence="3 4">UMB9230</strain>
    </source>
</reference>
<evidence type="ECO:0000313" key="3">
    <source>
        <dbReference type="EMBL" id="MDK6696367.1"/>
    </source>
</evidence>
<dbReference type="Pfam" id="PF00521">
    <property type="entry name" value="DNA_topoisoIV"/>
    <property type="match status" value="1"/>
</dbReference>
<dbReference type="InterPro" id="IPR050220">
    <property type="entry name" value="Type_II_DNA_Topoisomerases"/>
</dbReference>
<dbReference type="EMBL" id="JASOGJ010000149">
    <property type="protein sequence ID" value="MDK6696367.1"/>
    <property type="molecule type" value="Genomic_DNA"/>
</dbReference>
<evidence type="ECO:0000259" key="2">
    <source>
        <dbReference type="Pfam" id="PF00521"/>
    </source>
</evidence>
<feature type="domain" description="Topo IIA-type catalytic" evidence="2">
    <location>
        <begin position="2"/>
        <end position="53"/>
    </location>
</feature>